<accession>A0A6J3C0K6</accession>
<keyword evidence="1" id="KW-0472">Membrane</keyword>
<sequence length="128" mass="15089">MINRYLVYMFIVVINLFNLIYGQVKYYDRKYDSFDGDYFVQNPRLLQRYIECFLDKGPCTPVGRVFKSVLPELITTSCAKCTPSQKNFARKTFDAFKKFLPNEYDELKKKIDPTNIYIDSFEKAISGD</sequence>
<gene>
    <name evidence="3" type="primary">LOC113521574</name>
</gene>
<dbReference type="SUPFAM" id="SSF100910">
    <property type="entry name" value="Chemosensory protein Csp2"/>
    <property type="match status" value="1"/>
</dbReference>
<reference evidence="3" key="1">
    <citation type="submission" date="2025-08" db="UniProtKB">
        <authorList>
            <consortium name="RefSeq"/>
        </authorList>
    </citation>
    <scope>IDENTIFICATION</scope>
    <source>
        <tissue evidence="3">Whole larvae</tissue>
    </source>
</reference>
<evidence type="ECO:0000313" key="2">
    <source>
        <dbReference type="Proteomes" id="UP001652740"/>
    </source>
</evidence>
<dbReference type="InParanoid" id="A0A6J3C0K6"/>
<dbReference type="Proteomes" id="UP001652740">
    <property type="component" value="Unplaced"/>
</dbReference>
<dbReference type="Gene3D" id="1.10.2080.10">
    <property type="entry name" value="Insect odorant-binding protein A10/Ejaculatory bulb-specific protein 3"/>
    <property type="match status" value="1"/>
</dbReference>
<proteinExistence type="predicted"/>
<dbReference type="PANTHER" id="PTHR11257">
    <property type="entry name" value="CHEMOSENSORY PROTEIN-RELATED"/>
    <property type="match status" value="1"/>
</dbReference>
<name>A0A6J3C0K6_GALME</name>
<dbReference type="PANTHER" id="PTHR11257:SF13">
    <property type="entry name" value="GEO07322P1"/>
    <property type="match status" value="1"/>
</dbReference>
<evidence type="ECO:0000256" key="1">
    <source>
        <dbReference type="SAM" id="Phobius"/>
    </source>
</evidence>
<evidence type="ECO:0000313" key="3">
    <source>
        <dbReference type="RefSeq" id="XP_031765796.1"/>
    </source>
</evidence>
<keyword evidence="1" id="KW-1133">Transmembrane helix</keyword>
<dbReference type="AlphaFoldDB" id="A0A6J3C0K6"/>
<protein>
    <submittedName>
        <fullName evidence="3">Allergen Tha p 1 isoform X2</fullName>
    </submittedName>
</protein>
<dbReference type="Pfam" id="PF03392">
    <property type="entry name" value="OS-D"/>
    <property type="match status" value="1"/>
</dbReference>
<organism evidence="2 3">
    <name type="scientific">Galleria mellonella</name>
    <name type="common">Greater wax moth</name>
    <dbReference type="NCBI Taxonomy" id="7137"/>
    <lineage>
        <taxon>Eukaryota</taxon>
        <taxon>Metazoa</taxon>
        <taxon>Ecdysozoa</taxon>
        <taxon>Arthropoda</taxon>
        <taxon>Hexapoda</taxon>
        <taxon>Insecta</taxon>
        <taxon>Pterygota</taxon>
        <taxon>Neoptera</taxon>
        <taxon>Endopterygota</taxon>
        <taxon>Lepidoptera</taxon>
        <taxon>Glossata</taxon>
        <taxon>Ditrysia</taxon>
        <taxon>Pyraloidea</taxon>
        <taxon>Pyralidae</taxon>
        <taxon>Galleriinae</taxon>
        <taxon>Galleria</taxon>
    </lineage>
</organism>
<feature type="transmembrane region" description="Helical" evidence="1">
    <location>
        <begin position="6"/>
        <end position="24"/>
    </location>
</feature>
<dbReference type="GeneID" id="113521574"/>
<dbReference type="InterPro" id="IPR036682">
    <property type="entry name" value="OS_D_A10/PebIII_sf"/>
</dbReference>
<keyword evidence="2" id="KW-1185">Reference proteome</keyword>
<dbReference type="OrthoDB" id="7182126at2759"/>
<dbReference type="RefSeq" id="XP_031765796.1">
    <property type="nucleotide sequence ID" value="XM_031909936.2"/>
</dbReference>
<dbReference type="InterPro" id="IPR005055">
    <property type="entry name" value="A10/PebIII"/>
</dbReference>
<keyword evidence="1" id="KW-0812">Transmembrane</keyword>